<protein>
    <submittedName>
        <fullName evidence="1">Uncharacterized protein</fullName>
    </submittedName>
</protein>
<evidence type="ECO:0000313" key="2">
    <source>
        <dbReference type="Proteomes" id="UP001139006"/>
    </source>
</evidence>
<organism evidence="1 2">
    <name type="scientific">Ligilactobacillus ubinensis</name>
    <dbReference type="NCBI Taxonomy" id="2876789"/>
    <lineage>
        <taxon>Bacteria</taxon>
        <taxon>Bacillati</taxon>
        <taxon>Bacillota</taxon>
        <taxon>Bacilli</taxon>
        <taxon>Lactobacillales</taxon>
        <taxon>Lactobacillaceae</taxon>
        <taxon>Ligilactobacillus</taxon>
    </lineage>
</organism>
<keyword evidence="2" id="KW-1185">Reference proteome</keyword>
<sequence>MKDTELIAEIMKKIRRFDGSADSAVKIITYLEPIFLQFNGRPQGISEGTLQDIQRVYEKFIHILAEEKKQLATKISGLSDTKQKRIVDAYAKHMQSSMKRIF</sequence>
<dbReference type="AlphaFoldDB" id="A0A9X2JL51"/>
<gene>
    <name evidence="1" type="ORF">LB941_02545</name>
</gene>
<evidence type="ECO:0000313" key="1">
    <source>
        <dbReference type="EMBL" id="MCP0886215.1"/>
    </source>
</evidence>
<dbReference type="EMBL" id="JAIULA010000003">
    <property type="protein sequence ID" value="MCP0886215.1"/>
    <property type="molecule type" value="Genomic_DNA"/>
</dbReference>
<dbReference type="RefSeq" id="WP_253359215.1">
    <property type="nucleotide sequence ID" value="NZ_JAIULA010000003.1"/>
</dbReference>
<proteinExistence type="predicted"/>
<accession>A0A9X2JL51</accession>
<reference evidence="1 2" key="1">
    <citation type="journal article" date="2023" name="Int. J. Syst. Evol. Microbiol.">
        <title>Ligilactobacillus ubinensis sp. nov., a novel species isolated from the wild ferment of a durian fruit (Durio zibethinus).</title>
        <authorList>
            <person name="Heng Y.C."/>
            <person name="Menon N."/>
            <person name="Chen B."/>
            <person name="Loo B.Z.L."/>
            <person name="Wong G.W.J."/>
            <person name="Lim A.C.H."/>
            <person name="Silvaraju S."/>
            <person name="Kittelmann S."/>
        </authorList>
    </citation>
    <scope>NUCLEOTIDE SEQUENCE [LARGE SCALE GENOMIC DNA]</scope>
    <source>
        <strain evidence="1 2">WILCCON 0076</strain>
    </source>
</reference>
<dbReference type="Proteomes" id="UP001139006">
    <property type="component" value="Unassembled WGS sequence"/>
</dbReference>
<comment type="caution">
    <text evidence="1">The sequence shown here is derived from an EMBL/GenBank/DDBJ whole genome shotgun (WGS) entry which is preliminary data.</text>
</comment>
<name>A0A9X2JL51_9LACO</name>